<dbReference type="InterPro" id="IPR029063">
    <property type="entry name" value="SAM-dependent_MTases_sf"/>
</dbReference>
<dbReference type="Gene3D" id="3.40.50.150">
    <property type="entry name" value="Vaccinia Virus protein VP39"/>
    <property type="match status" value="1"/>
</dbReference>
<evidence type="ECO:0000313" key="3">
    <source>
        <dbReference type="Proteomes" id="UP001064632"/>
    </source>
</evidence>
<proteinExistence type="predicted"/>
<reference evidence="2" key="1">
    <citation type="submission" date="2022-09" db="EMBL/GenBank/DDBJ databases">
        <title>Tahibacter sp. nov., isolated from a fresh water.</title>
        <authorList>
            <person name="Baek J.H."/>
            <person name="Lee J.K."/>
            <person name="Kim J.M."/>
            <person name="Jeon C.O."/>
        </authorList>
    </citation>
    <scope>NUCLEOTIDE SEQUENCE</scope>
    <source>
        <strain evidence="2">W38</strain>
    </source>
</reference>
<keyword evidence="3" id="KW-1185">Reference proteome</keyword>
<dbReference type="GO" id="GO:0032259">
    <property type="term" value="P:methylation"/>
    <property type="evidence" value="ECO:0007669"/>
    <property type="project" value="UniProtKB-KW"/>
</dbReference>
<dbReference type="Proteomes" id="UP001064632">
    <property type="component" value="Chromosome"/>
</dbReference>
<dbReference type="InterPro" id="IPR013216">
    <property type="entry name" value="Methyltransf_11"/>
</dbReference>
<organism evidence="2 3">
    <name type="scientific">Tahibacter amnicola</name>
    <dbReference type="NCBI Taxonomy" id="2976241"/>
    <lineage>
        <taxon>Bacteria</taxon>
        <taxon>Pseudomonadati</taxon>
        <taxon>Pseudomonadota</taxon>
        <taxon>Gammaproteobacteria</taxon>
        <taxon>Lysobacterales</taxon>
        <taxon>Rhodanobacteraceae</taxon>
        <taxon>Tahibacter</taxon>
    </lineage>
</organism>
<keyword evidence="2" id="KW-0489">Methyltransferase</keyword>
<dbReference type="Pfam" id="PF08241">
    <property type="entry name" value="Methyltransf_11"/>
    <property type="match status" value="1"/>
</dbReference>
<dbReference type="GO" id="GO:0008168">
    <property type="term" value="F:methyltransferase activity"/>
    <property type="evidence" value="ECO:0007669"/>
    <property type="project" value="UniProtKB-KW"/>
</dbReference>
<evidence type="ECO:0000313" key="2">
    <source>
        <dbReference type="EMBL" id="UXI70697.1"/>
    </source>
</evidence>
<name>A0ABY6BLN7_9GAMM</name>
<dbReference type="CDD" id="cd02440">
    <property type="entry name" value="AdoMet_MTases"/>
    <property type="match status" value="1"/>
</dbReference>
<dbReference type="SUPFAM" id="SSF53335">
    <property type="entry name" value="S-adenosyl-L-methionine-dependent methyltransferases"/>
    <property type="match status" value="1"/>
</dbReference>
<gene>
    <name evidence="2" type="ORF">N4264_16030</name>
</gene>
<evidence type="ECO:0000259" key="1">
    <source>
        <dbReference type="Pfam" id="PF08241"/>
    </source>
</evidence>
<keyword evidence="2" id="KW-0808">Transferase</keyword>
<accession>A0ABY6BLN7</accession>
<dbReference type="EMBL" id="CP104694">
    <property type="protein sequence ID" value="UXI70697.1"/>
    <property type="molecule type" value="Genomic_DNA"/>
</dbReference>
<protein>
    <submittedName>
        <fullName evidence="2">Class I SAM-dependent methyltransferase</fullName>
    </submittedName>
</protein>
<sequence length="76" mass="9070">MRRARLWRAGREPYRVTEGTRYLFEDASFDAIRTITVYAHIPHWQEAMLEIKRLLKPGGVVYFAPAWQCRTWVAMQ</sequence>
<feature type="domain" description="Methyltransferase type 11" evidence="1">
    <location>
        <begin position="13"/>
        <end position="63"/>
    </location>
</feature>